<evidence type="ECO:0000256" key="3">
    <source>
        <dbReference type="ARBA" id="ARBA00022737"/>
    </source>
</evidence>
<feature type="domain" description="C2H2-type" evidence="9">
    <location>
        <begin position="228"/>
        <end position="255"/>
    </location>
</feature>
<dbReference type="Ensembl" id="ENSSFOT00015007274.2">
    <property type="protein sequence ID" value="ENSSFOP00015007165.1"/>
    <property type="gene ID" value="ENSSFOG00015004737.2"/>
</dbReference>
<organism evidence="10 11">
    <name type="scientific">Scleropages formosus</name>
    <name type="common">Asian bonytongue</name>
    <name type="synonym">Osteoglossum formosum</name>
    <dbReference type="NCBI Taxonomy" id="113540"/>
    <lineage>
        <taxon>Eukaryota</taxon>
        <taxon>Metazoa</taxon>
        <taxon>Chordata</taxon>
        <taxon>Craniata</taxon>
        <taxon>Vertebrata</taxon>
        <taxon>Euteleostomi</taxon>
        <taxon>Actinopterygii</taxon>
        <taxon>Neopterygii</taxon>
        <taxon>Teleostei</taxon>
        <taxon>Osteoglossocephala</taxon>
        <taxon>Osteoglossomorpha</taxon>
        <taxon>Osteoglossiformes</taxon>
        <taxon>Osteoglossidae</taxon>
        <taxon>Scleropages</taxon>
    </lineage>
</organism>
<dbReference type="FunFam" id="3.30.160.60:FF:002353">
    <property type="entry name" value="Zinc finger protein 646"/>
    <property type="match status" value="1"/>
</dbReference>
<feature type="domain" description="C2H2-type" evidence="9">
    <location>
        <begin position="462"/>
        <end position="489"/>
    </location>
</feature>
<dbReference type="Pfam" id="PF00096">
    <property type="entry name" value="zf-C2H2"/>
    <property type="match status" value="15"/>
</dbReference>
<feature type="domain" description="C2H2-type" evidence="9">
    <location>
        <begin position="435"/>
        <end position="457"/>
    </location>
</feature>
<proteinExistence type="predicted"/>
<accession>A0A8C9R7P1</accession>
<evidence type="ECO:0000256" key="6">
    <source>
        <dbReference type="ARBA" id="ARBA00023242"/>
    </source>
</evidence>
<feature type="region of interest" description="Disordered" evidence="8">
    <location>
        <begin position="804"/>
        <end position="842"/>
    </location>
</feature>
<evidence type="ECO:0000256" key="8">
    <source>
        <dbReference type="SAM" id="MobiDB-lite"/>
    </source>
</evidence>
<evidence type="ECO:0000256" key="4">
    <source>
        <dbReference type="ARBA" id="ARBA00022771"/>
    </source>
</evidence>
<dbReference type="GeneTree" id="ENSGT00940000164729"/>
<feature type="domain" description="C2H2-type" evidence="9">
    <location>
        <begin position="201"/>
        <end position="223"/>
    </location>
</feature>
<dbReference type="SUPFAM" id="SSF57667">
    <property type="entry name" value="beta-beta-alpha zinc fingers"/>
    <property type="match status" value="14"/>
</dbReference>
<feature type="region of interest" description="Disordered" evidence="8">
    <location>
        <begin position="1022"/>
        <end position="1051"/>
    </location>
</feature>
<feature type="region of interest" description="Disordered" evidence="8">
    <location>
        <begin position="693"/>
        <end position="718"/>
    </location>
</feature>
<feature type="domain" description="C2H2-type" evidence="9">
    <location>
        <begin position="1084"/>
        <end position="1111"/>
    </location>
</feature>
<feature type="domain" description="C2H2-type" evidence="9">
    <location>
        <begin position="1269"/>
        <end position="1296"/>
    </location>
</feature>
<dbReference type="FunFam" id="3.30.160.60:FF:001345">
    <property type="entry name" value="zinc finger protein 646"/>
    <property type="match status" value="5"/>
</dbReference>
<dbReference type="FunFam" id="3.30.160.60:FF:000414">
    <property type="entry name" value="Zinc finger protein 398"/>
    <property type="match status" value="1"/>
</dbReference>
<evidence type="ECO:0000313" key="10">
    <source>
        <dbReference type="Ensembl" id="ENSSFOP00015007165.1"/>
    </source>
</evidence>
<feature type="domain" description="C2H2-type" evidence="9">
    <location>
        <begin position="999"/>
        <end position="1026"/>
    </location>
</feature>
<dbReference type="InterPro" id="IPR013087">
    <property type="entry name" value="Znf_C2H2_type"/>
</dbReference>
<keyword evidence="6" id="KW-0539">Nucleus</keyword>
<feature type="domain" description="C2H2-type" evidence="9">
    <location>
        <begin position="868"/>
        <end position="895"/>
    </location>
</feature>
<dbReference type="GO" id="GO:0000978">
    <property type="term" value="F:RNA polymerase II cis-regulatory region sequence-specific DNA binding"/>
    <property type="evidence" value="ECO:0007669"/>
    <property type="project" value="TreeGrafter"/>
</dbReference>
<reference evidence="10 11" key="1">
    <citation type="submission" date="2019-04" db="EMBL/GenBank/DDBJ databases">
        <authorList>
            <consortium name="Wellcome Sanger Institute Data Sharing"/>
        </authorList>
    </citation>
    <scope>NUCLEOTIDE SEQUENCE [LARGE SCALE GENOMIC DNA]</scope>
</reference>
<keyword evidence="5" id="KW-0862">Zinc</keyword>
<keyword evidence="11" id="KW-1185">Reference proteome</keyword>
<feature type="domain" description="C2H2-type" evidence="9">
    <location>
        <begin position="1386"/>
        <end position="1413"/>
    </location>
</feature>
<evidence type="ECO:0000256" key="7">
    <source>
        <dbReference type="PROSITE-ProRule" id="PRU00042"/>
    </source>
</evidence>
<name>A0A8C9R7P1_SCLFO</name>
<protein>
    <submittedName>
        <fullName evidence="10">Si:dkey-89b17.4</fullName>
    </submittedName>
</protein>
<dbReference type="Gene3D" id="3.30.160.60">
    <property type="entry name" value="Classic Zinc Finger"/>
    <property type="match status" value="17"/>
</dbReference>
<dbReference type="FunFam" id="3.30.160.60:FF:000065">
    <property type="entry name" value="B-cell CLL/lymphoma 6, member B"/>
    <property type="match status" value="1"/>
</dbReference>
<feature type="domain" description="C2H2-type" evidence="9">
    <location>
        <begin position="1442"/>
        <end position="1469"/>
    </location>
</feature>
<feature type="compositionally biased region" description="Basic and acidic residues" evidence="8">
    <location>
        <begin position="804"/>
        <end position="822"/>
    </location>
</feature>
<feature type="domain" description="C2H2-type" evidence="9">
    <location>
        <begin position="841"/>
        <end position="863"/>
    </location>
</feature>
<evidence type="ECO:0000256" key="5">
    <source>
        <dbReference type="ARBA" id="ARBA00022833"/>
    </source>
</evidence>
<dbReference type="PANTHER" id="PTHR24376">
    <property type="entry name" value="ZINC FINGER PROTEIN"/>
    <property type="match status" value="1"/>
</dbReference>
<feature type="compositionally biased region" description="Polar residues" evidence="8">
    <location>
        <begin position="1036"/>
        <end position="1051"/>
    </location>
</feature>
<dbReference type="GO" id="GO:0005634">
    <property type="term" value="C:nucleus"/>
    <property type="evidence" value="ECO:0007669"/>
    <property type="project" value="UniProtKB-SubCell"/>
</dbReference>
<dbReference type="PROSITE" id="PS00028">
    <property type="entry name" value="ZINC_FINGER_C2H2_1"/>
    <property type="match status" value="24"/>
</dbReference>
<dbReference type="PROSITE" id="PS50157">
    <property type="entry name" value="ZINC_FINGER_C2H2_2"/>
    <property type="match status" value="26"/>
</dbReference>
<feature type="domain" description="C2H2-type" evidence="9">
    <location>
        <begin position="361"/>
        <end position="388"/>
    </location>
</feature>
<dbReference type="GeneID" id="108937360"/>
<feature type="domain" description="C2H2-type" evidence="9">
    <location>
        <begin position="1414"/>
        <end position="1441"/>
    </location>
</feature>
<dbReference type="Pfam" id="PF13912">
    <property type="entry name" value="zf-C2H2_6"/>
    <property type="match status" value="2"/>
</dbReference>
<feature type="domain" description="C2H2-type" evidence="9">
    <location>
        <begin position="70"/>
        <end position="97"/>
    </location>
</feature>
<dbReference type="InterPro" id="IPR036236">
    <property type="entry name" value="Znf_C2H2_sf"/>
</dbReference>
<feature type="domain" description="C2H2-type" evidence="9">
    <location>
        <begin position="43"/>
        <end position="65"/>
    </location>
</feature>
<dbReference type="OrthoDB" id="8117402at2759"/>
<evidence type="ECO:0000313" key="11">
    <source>
        <dbReference type="Proteomes" id="UP000694397"/>
    </source>
</evidence>
<feature type="domain" description="C2H2-type" evidence="9">
    <location>
        <begin position="1359"/>
        <end position="1381"/>
    </location>
</feature>
<reference evidence="10" key="3">
    <citation type="submission" date="2025-09" db="UniProtKB">
        <authorList>
            <consortium name="Ensembl"/>
        </authorList>
    </citation>
    <scope>IDENTIFICATION</scope>
</reference>
<feature type="region of interest" description="Disordered" evidence="8">
    <location>
        <begin position="114"/>
        <end position="158"/>
    </location>
</feature>
<feature type="domain" description="C2H2-type" evidence="9">
    <location>
        <begin position="1141"/>
        <end position="1168"/>
    </location>
</feature>
<dbReference type="GO" id="GO:0008270">
    <property type="term" value="F:zinc ion binding"/>
    <property type="evidence" value="ECO:0007669"/>
    <property type="project" value="UniProtKB-KW"/>
</dbReference>
<keyword evidence="4 7" id="KW-0863">Zinc-finger</keyword>
<dbReference type="FunFam" id="3.30.160.60:FF:000100">
    <property type="entry name" value="Zinc finger 45-like"/>
    <property type="match status" value="2"/>
</dbReference>
<feature type="domain" description="C2H2-type" evidence="9">
    <location>
        <begin position="1213"/>
        <end position="1240"/>
    </location>
</feature>
<sequence length="1488" mass="166958">MAMFKIAETEDFLNKQCDVVIPDTMPGEEYMDTHIQEDTSSKFKCEQCGRCYRHAGSLANHKKTHEVGSFHCPVCARVLSNALALKNHVRIHTSSKNFSCSECGKAFRLATQLATHHKVHTSKRSSRESPQKVKRAAKLPQENGEMPDSSKQNFNSMEDPDMEFDSIYASTIMNGDMNKLGNSDNSAEKPFDGSDSVDRPFKCDQCDKTYRHHGSLINHKKSHQLGAFECPVCYKQFNNLAALTSHQRTHTKSKFRTSTLGVGVSPQAVPDLTVSSSQNENAATCYCHLCEVVFPNSSSFQDHILLHNAASSAGEVPESFSDSDYSLFLGSQTRSCPSPTLLPKQEMGDQTPGSTVTRQKYTCAYCGEGYTDLESLKDHYLSHNSLSTSNCQTEPSVLDPKHLNNGSESHTAIPSFTKEAKETEGSSGNAKERRFTCQICGKSYRHAGSLINHKRTHQTGQYQCSICCKHYPHLAALHSHLRSHKARPPCLPVSTEGDWLSPEPLTLEVQQNCFNSQDHESDEVSKHSILDDFEGTSHCVSDGSHTDGLDEFHEQFNSHSRDRSEFTPLHQSDHPVERHMCADCGETYADIAGIKAHLCPQRCQNHDSLTNGLLVNLDFQELGDVFLLEDEGSVKGPRRNYDGQAHMSFRSSDSEANQDGKNYDTEEEDGEVYQCSVCGNHYTSLQALRSHLRSNAHSQGTPNTDLSSLSSTEEETWRKTQEVDGSLTICSTCGESFSRESDLQAHQLLHGQDVAAESKRDDDYSTVGKMEGKSTICGNCGMFCTNYNQLEAHQCVTSKGDKGQKLNWKEQGTNEEKLEKGADCGGRGGFQQRPDSEDRPHRCDQCGRSYRHPSSLLNHKKSHKTGVFRCFVCQKRFYNLLALKSHHRSHFDLKRHKCEQCGKAFKIQKQLVNHLKIHEKKRTRGRGANQQLQNFAQIDGSENGQSLNMLAKSRTGRSQTSAMCSKCGKIHSWNKPCPNKDAHQKVQNEGAFKNKIRLFACDQCAHSYCHARSLANHKKIHHASVSNPGSPKSRLNGASNQKSSAVHVSPQTDERPFVCDICNRTYRHAGSLLNHKNTHKTGNFSCSFCSKPFYNAMALRNHTRIHTQKKKHICNTCGKAFRLASILLNHQKVHMQRNVDFSCPTCGKSYMGKSGLKRHRCGKNQERISKGVKNDVKAGEGRENRFTCEQCGRSYRHASSLLNHKNTHTTGIYHCVLCLKTFSNLLALKNHRRIHSETRRHSCPDCNKTFRVSSQLRSHRRVHVKERELACIPCQRSFPSRVSFRRHQELHSQAQQLPLQDVLGEELDWGCGPDLILSAPGQGSDGEPRLAAHSSCASSRLPQLPLQQESFVEAVHKMHVCEHCGRAYRHASSLLNHKNSHKVGSFVCSTCQKEFSNLMALKNHRRIHTEPKRYVCSDCGKAFRVSTQLICHQRVHTKEKPFPCPYCGKSFSSKSNLRHHQKVHQNTLEAPLDMGTSAFLGLGIDSYL</sequence>
<dbReference type="RefSeq" id="XP_018612761.1">
    <property type="nucleotide sequence ID" value="XM_018757245.2"/>
</dbReference>
<keyword evidence="3" id="KW-0677">Repeat</keyword>
<feature type="domain" description="C2H2-type" evidence="9">
    <location>
        <begin position="1186"/>
        <end position="1209"/>
    </location>
</feature>
<feature type="compositionally biased region" description="Polar residues" evidence="8">
    <location>
        <begin position="693"/>
        <end position="705"/>
    </location>
</feature>
<dbReference type="GO" id="GO:0001228">
    <property type="term" value="F:DNA-binding transcription activator activity, RNA polymerase II-specific"/>
    <property type="evidence" value="ECO:0007669"/>
    <property type="project" value="TreeGrafter"/>
</dbReference>
<comment type="subcellular location">
    <subcellularLocation>
        <location evidence="1">Nucleus</location>
    </subcellularLocation>
</comment>
<evidence type="ECO:0000256" key="2">
    <source>
        <dbReference type="ARBA" id="ARBA00022723"/>
    </source>
</evidence>
<gene>
    <name evidence="10" type="primary">LOC108937360</name>
</gene>
<evidence type="ECO:0000259" key="9">
    <source>
        <dbReference type="PROSITE" id="PS50157"/>
    </source>
</evidence>
<keyword evidence="2" id="KW-0479">Metal-binding</keyword>
<dbReference type="Pfam" id="PF12874">
    <property type="entry name" value="zf-met"/>
    <property type="match status" value="1"/>
</dbReference>
<dbReference type="SMART" id="SM00355">
    <property type="entry name" value="ZnF_C2H2"/>
    <property type="match status" value="28"/>
</dbReference>
<dbReference type="FunFam" id="3.30.160.60:FF:000446">
    <property type="entry name" value="Zinc finger protein"/>
    <property type="match status" value="2"/>
</dbReference>
<feature type="domain" description="C2H2-type" evidence="9">
    <location>
        <begin position="728"/>
        <end position="755"/>
    </location>
</feature>
<feature type="domain" description="C2H2-type" evidence="9">
    <location>
        <begin position="98"/>
        <end position="125"/>
    </location>
</feature>
<feature type="domain" description="C2H2-type" evidence="9">
    <location>
        <begin position="1241"/>
        <end position="1268"/>
    </location>
</feature>
<feature type="domain" description="C2H2-type" evidence="9">
    <location>
        <begin position="673"/>
        <end position="702"/>
    </location>
</feature>
<dbReference type="Proteomes" id="UP000694397">
    <property type="component" value="Chromosome 8"/>
</dbReference>
<evidence type="ECO:0000256" key="1">
    <source>
        <dbReference type="ARBA" id="ARBA00004123"/>
    </source>
</evidence>
<feature type="domain" description="C2H2-type" evidence="9">
    <location>
        <begin position="1057"/>
        <end position="1079"/>
    </location>
</feature>
<feature type="compositionally biased region" description="Basic residues" evidence="8">
    <location>
        <begin position="115"/>
        <end position="124"/>
    </location>
</feature>
<feature type="domain" description="C2H2-type" evidence="9">
    <location>
        <begin position="1112"/>
        <end position="1139"/>
    </location>
</feature>
<dbReference type="KEGG" id="sfm:108937360"/>
<reference evidence="10" key="2">
    <citation type="submission" date="2025-08" db="UniProtKB">
        <authorList>
            <consortium name="Ensembl"/>
        </authorList>
    </citation>
    <scope>IDENTIFICATION</scope>
</reference>
<feature type="domain" description="C2H2-type" evidence="9">
    <location>
        <begin position="896"/>
        <end position="923"/>
    </location>
</feature>
<dbReference type="PANTHER" id="PTHR24376:SF241">
    <property type="entry name" value="ZINC FINGER PROTEIN 33A"/>
    <property type="match status" value="1"/>
</dbReference>